<dbReference type="SMART" id="SM01321">
    <property type="entry name" value="Y1_Tnp"/>
    <property type="match status" value="1"/>
</dbReference>
<dbReference type="PANTHER" id="PTHR34322">
    <property type="entry name" value="TRANSPOSASE, Y1_TNP DOMAIN-CONTAINING"/>
    <property type="match status" value="1"/>
</dbReference>
<name>A0A7U4E658_RUNSL</name>
<dbReference type="EMBL" id="CP002859">
    <property type="protein sequence ID" value="AEI48913.1"/>
    <property type="molecule type" value="Genomic_DNA"/>
</dbReference>
<dbReference type="SUPFAM" id="SSF143422">
    <property type="entry name" value="Transposase IS200-like"/>
    <property type="match status" value="1"/>
</dbReference>
<keyword evidence="3" id="KW-1185">Reference proteome</keyword>
<evidence type="ECO:0000313" key="3">
    <source>
        <dbReference type="Proteomes" id="UP000000493"/>
    </source>
</evidence>
<dbReference type="GO" id="GO:0003677">
    <property type="term" value="F:DNA binding"/>
    <property type="evidence" value="ECO:0007669"/>
    <property type="project" value="InterPro"/>
</dbReference>
<evidence type="ECO:0000313" key="2">
    <source>
        <dbReference type="EMBL" id="AEI48913.1"/>
    </source>
</evidence>
<protein>
    <recommendedName>
        <fullName evidence="1">Transposase IS200-like domain-containing protein</fullName>
    </recommendedName>
</protein>
<dbReference type="GO" id="GO:0006313">
    <property type="term" value="P:DNA transposition"/>
    <property type="evidence" value="ECO:0007669"/>
    <property type="project" value="InterPro"/>
</dbReference>
<dbReference type="InterPro" id="IPR036515">
    <property type="entry name" value="Transposase_17_sf"/>
</dbReference>
<dbReference type="KEGG" id="rsi:Runsl_2509"/>
<organism evidence="2 3">
    <name type="scientific">Runella slithyformis (strain ATCC 29530 / DSM 19594 / LMG 11500 / NCIMB 11436 / LSU 4)</name>
    <dbReference type="NCBI Taxonomy" id="761193"/>
    <lineage>
        <taxon>Bacteria</taxon>
        <taxon>Pseudomonadati</taxon>
        <taxon>Bacteroidota</taxon>
        <taxon>Cytophagia</taxon>
        <taxon>Cytophagales</taxon>
        <taxon>Spirosomataceae</taxon>
        <taxon>Runella</taxon>
    </lineage>
</organism>
<reference evidence="3" key="1">
    <citation type="submission" date="2011-06" db="EMBL/GenBank/DDBJ databases">
        <title>The complete genome of chromosome of Runella slithyformis DSM 19594.</title>
        <authorList>
            <consortium name="US DOE Joint Genome Institute (JGI-PGF)"/>
            <person name="Lucas S."/>
            <person name="Han J."/>
            <person name="Lapidus A."/>
            <person name="Bruce D."/>
            <person name="Goodwin L."/>
            <person name="Pitluck S."/>
            <person name="Peters L."/>
            <person name="Kyrpides N."/>
            <person name="Mavromatis K."/>
            <person name="Ivanova N."/>
            <person name="Ovchinnikova G."/>
            <person name="Zhang X."/>
            <person name="Misra M."/>
            <person name="Detter J.C."/>
            <person name="Tapia R."/>
            <person name="Han C."/>
            <person name="Land M."/>
            <person name="Hauser L."/>
            <person name="Markowitz V."/>
            <person name="Cheng J.-F."/>
            <person name="Hugenholtz P."/>
            <person name="Woyke T."/>
            <person name="Wu D."/>
            <person name="Tindall B."/>
            <person name="Faehrich R."/>
            <person name="Brambilla E."/>
            <person name="Klenk H.-P."/>
            <person name="Eisen J.A."/>
        </authorList>
    </citation>
    <scope>NUCLEOTIDE SEQUENCE [LARGE SCALE GENOMIC DNA]</scope>
    <source>
        <strain evidence="3">ATCC 29530 / DSM 19594 / LMG 11500 / NCIMB 11436 / LSU 4</strain>
    </source>
</reference>
<sequence length="196" mass="23027">MQIVENQLYHVYNQGNNREKLFYTSENYIHFLHLTRKFILPQCDILAYCLMPNHFHFLINATKNSAVKIKIGHNEMSLLADGFRKLLSSYCQAINKQEDRTGSLFRQKPKAKNVEISDIHYPFQCFHYIHQNPLKASLIKSLEDWPYSSFCDYAALRQGTLCDQTLAMQLLDFNKESFISDSHAMISEEVIKKFYE</sequence>
<dbReference type="GO" id="GO:0004803">
    <property type="term" value="F:transposase activity"/>
    <property type="evidence" value="ECO:0007669"/>
    <property type="project" value="InterPro"/>
</dbReference>
<proteinExistence type="predicted"/>
<dbReference type="RefSeq" id="WP_013928224.1">
    <property type="nucleotide sequence ID" value="NC_015703.1"/>
</dbReference>
<dbReference type="AlphaFoldDB" id="A0A7U4E658"/>
<dbReference type="PANTHER" id="PTHR34322:SF2">
    <property type="entry name" value="TRANSPOSASE IS200-LIKE DOMAIN-CONTAINING PROTEIN"/>
    <property type="match status" value="1"/>
</dbReference>
<dbReference type="InterPro" id="IPR002686">
    <property type="entry name" value="Transposase_17"/>
</dbReference>
<dbReference type="Proteomes" id="UP000000493">
    <property type="component" value="Chromosome"/>
</dbReference>
<dbReference type="Gene3D" id="3.30.70.1290">
    <property type="entry name" value="Transposase IS200-like"/>
    <property type="match status" value="1"/>
</dbReference>
<gene>
    <name evidence="2" type="ordered locus">Runsl_2509</name>
</gene>
<evidence type="ECO:0000259" key="1">
    <source>
        <dbReference type="SMART" id="SM01321"/>
    </source>
</evidence>
<accession>A0A7U4E658</accession>
<feature type="domain" description="Transposase IS200-like" evidence="1">
    <location>
        <begin position="4"/>
        <end position="132"/>
    </location>
</feature>
<reference evidence="2 3" key="2">
    <citation type="journal article" date="2012" name="Stand. Genomic Sci.">
        <title>Complete genome sequence of the aquatic bacterium Runella slithyformis type strain (LSU 4(T)).</title>
        <authorList>
            <person name="Copeland A."/>
            <person name="Zhang X."/>
            <person name="Misra M."/>
            <person name="Lapidus A."/>
            <person name="Nolan M."/>
            <person name="Lucas S."/>
            <person name="Deshpande S."/>
            <person name="Cheng J.F."/>
            <person name="Tapia R."/>
            <person name="Goodwin L.A."/>
            <person name="Pitluck S."/>
            <person name="Liolios K."/>
            <person name="Pagani I."/>
            <person name="Ivanova N."/>
            <person name="Mikhailova N."/>
            <person name="Pati A."/>
            <person name="Chen A."/>
            <person name="Palaniappan K."/>
            <person name="Land M."/>
            <person name="Hauser L."/>
            <person name="Pan C."/>
            <person name="Jeffries C.D."/>
            <person name="Detter J.C."/>
            <person name="Brambilla E.M."/>
            <person name="Rohde M."/>
            <person name="Djao O.D."/>
            <person name="Goker M."/>
            <person name="Sikorski J."/>
            <person name="Tindall B.J."/>
            <person name="Woyke T."/>
            <person name="Bristow J."/>
            <person name="Eisen J.A."/>
            <person name="Markowitz V."/>
            <person name="Hugenholtz P."/>
            <person name="Kyrpides N.C."/>
            <person name="Klenk H.P."/>
            <person name="Mavromatis K."/>
        </authorList>
    </citation>
    <scope>NUCLEOTIDE SEQUENCE [LARGE SCALE GENOMIC DNA]</scope>
    <source>
        <strain evidence="3">ATCC 29530 / DSM 19594 / LMG 11500 / NCIMB 11436 / LSU 4</strain>
    </source>
</reference>